<keyword evidence="1" id="KW-0812">Transmembrane</keyword>
<feature type="transmembrane region" description="Helical" evidence="1">
    <location>
        <begin position="122"/>
        <end position="141"/>
    </location>
</feature>
<keyword evidence="1" id="KW-1133">Transmembrane helix</keyword>
<keyword evidence="1" id="KW-0472">Membrane</keyword>
<sequence>MLLSLSFYFFFLSLFSFVSNSIGYCVLLVLSSLFVSLSSFLFSGHAWYPFILYLVYVGGVYILFIFLSIHIPNTQNAHNLNYFIFFYIFWACFECCNSFYPLLSFNTILNFSFYLCGGYSGLSYLFICCFLVLGFILVSFVSSSKDGFLR</sequence>
<feature type="transmembrane region" description="Helical" evidence="1">
    <location>
        <begin position="80"/>
        <end position="102"/>
    </location>
</feature>
<evidence type="ECO:0000313" key="2">
    <source>
        <dbReference type="EMBL" id="QIK50405.1"/>
    </source>
</evidence>
<evidence type="ECO:0000256" key="1">
    <source>
        <dbReference type="SAM" id="Phobius"/>
    </source>
</evidence>
<dbReference type="AlphaFoldDB" id="A0A6G7WE36"/>
<gene>
    <name evidence="2" type="primary">nad6</name>
</gene>
<proteinExistence type="predicted"/>
<protein>
    <submittedName>
        <fullName evidence="2">NADH dehydrogenase subunit 6</fullName>
    </submittedName>
</protein>
<dbReference type="EMBL" id="MN746360">
    <property type="protein sequence ID" value="QIK50405.1"/>
    <property type="molecule type" value="Genomic_DNA"/>
</dbReference>
<keyword evidence="2" id="KW-0496">Mitochondrion</keyword>
<geneLocation type="mitochondrion" evidence="2"/>
<accession>A0A6G7WE36</accession>
<reference evidence="2" key="1">
    <citation type="submission" date="2019-11" db="EMBL/GenBank/DDBJ databases">
        <authorList>
            <person name="Yang C."/>
        </authorList>
    </citation>
    <scope>NUCLEOTIDE SEQUENCE</scope>
    <source>
        <tissue evidence="2">Muscle</tissue>
    </source>
</reference>
<feature type="transmembrane region" description="Helical" evidence="1">
    <location>
        <begin position="7"/>
        <end position="34"/>
    </location>
</feature>
<name>A0A6G7WE36_9PLAT</name>
<feature type="transmembrane region" description="Helical" evidence="1">
    <location>
        <begin position="46"/>
        <end position="68"/>
    </location>
</feature>
<organism evidence="2">
    <name type="scientific">Capsala pricei</name>
    <dbReference type="NCBI Taxonomy" id="651779"/>
    <lineage>
        <taxon>Eukaryota</taxon>
        <taxon>Metazoa</taxon>
        <taxon>Spiralia</taxon>
        <taxon>Lophotrochozoa</taxon>
        <taxon>Platyhelminthes</taxon>
        <taxon>Monogenea</taxon>
        <taxon>Monopisthocotylea</taxon>
        <taxon>Capsalidea</taxon>
        <taxon>Capsalidae</taxon>
        <taxon>Capsala</taxon>
    </lineage>
</organism>